<sequence length="125" mass="14087">MMQSFDRDEIYRLIAALLKAIQNGERPALSAFAVSPAIHEEIIEELEYSGEQVTNLTVPPYHLAFKPDSSGRVPLDVYPTEDDPQSRRVACQLWSAGQRTDLTLMADYSEKQEAAALTFRLLETQ</sequence>
<gene>
    <name evidence="1" type="ORF">M5G25_17515</name>
</gene>
<evidence type="ECO:0000313" key="1">
    <source>
        <dbReference type="EMBL" id="MDD1150085.1"/>
    </source>
</evidence>
<dbReference type="RefSeq" id="WP_258010411.1">
    <property type="nucleotide sequence ID" value="NZ_JAMDGR010000014.1"/>
</dbReference>
<dbReference type="Proteomes" id="UP001217610">
    <property type="component" value="Unassembled WGS sequence"/>
</dbReference>
<accession>A0ABT5Q7S9</accession>
<protein>
    <submittedName>
        <fullName evidence="1">Uncharacterized protein</fullName>
    </submittedName>
</protein>
<evidence type="ECO:0000313" key="2">
    <source>
        <dbReference type="Proteomes" id="UP001217610"/>
    </source>
</evidence>
<name>A0ABT5Q7S9_9PSED</name>
<proteinExistence type="predicted"/>
<dbReference type="EMBL" id="JAMDGR010000014">
    <property type="protein sequence ID" value="MDD1150085.1"/>
    <property type="molecule type" value="Genomic_DNA"/>
</dbReference>
<keyword evidence="2" id="KW-1185">Reference proteome</keyword>
<organism evidence="1 2">
    <name type="scientific">Pseudomonas idahonensis</name>
    <dbReference type="NCBI Taxonomy" id="2942628"/>
    <lineage>
        <taxon>Bacteria</taxon>
        <taxon>Pseudomonadati</taxon>
        <taxon>Pseudomonadota</taxon>
        <taxon>Gammaproteobacteria</taxon>
        <taxon>Pseudomonadales</taxon>
        <taxon>Pseudomonadaceae</taxon>
        <taxon>Pseudomonas</taxon>
    </lineage>
</organism>
<comment type="caution">
    <text evidence="1">The sequence shown here is derived from an EMBL/GenBank/DDBJ whole genome shotgun (WGS) entry which is preliminary data.</text>
</comment>
<reference evidence="1 2" key="1">
    <citation type="submission" date="2022-05" db="EMBL/GenBank/DDBJ databases">
        <title>Novel Pseudomonas spp. Isolated from a Rainbow Trout Aquaculture Facility.</title>
        <authorList>
            <person name="Testerman T."/>
            <person name="Graf J."/>
        </authorList>
    </citation>
    <scope>NUCLEOTIDE SEQUENCE [LARGE SCALE GENOMIC DNA]</scope>
    <source>
        <strain evidence="1 2">ID357</strain>
    </source>
</reference>